<organism evidence="3 4">
    <name type="scientific">candidate division MSBL1 archaeon SCGC-AAA259B11</name>
    <dbReference type="NCBI Taxonomy" id="1698260"/>
    <lineage>
        <taxon>Archaea</taxon>
        <taxon>Methanobacteriati</taxon>
        <taxon>Methanobacteriota</taxon>
        <taxon>candidate division MSBL1</taxon>
    </lineage>
</organism>
<dbReference type="Pfam" id="PF04023">
    <property type="entry name" value="FeoA"/>
    <property type="match status" value="1"/>
</dbReference>
<evidence type="ECO:0000313" key="3">
    <source>
        <dbReference type="EMBL" id="KXA90672.1"/>
    </source>
</evidence>
<proteinExistence type="predicted"/>
<accession>A0A133U903</accession>
<dbReference type="Gene3D" id="2.30.30.90">
    <property type="match status" value="1"/>
</dbReference>
<reference evidence="3 4" key="1">
    <citation type="journal article" date="2016" name="Sci. Rep.">
        <title>Metabolic traits of an uncultured archaeal lineage -MSBL1- from brine pools of the Red Sea.</title>
        <authorList>
            <person name="Mwirichia R."/>
            <person name="Alam I."/>
            <person name="Rashid M."/>
            <person name="Vinu M."/>
            <person name="Ba-Alawi W."/>
            <person name="Anthony Kamau A."/>
            <person name="Kamanda Ngugi D."/>
            <person name="Goker M."/>
            <person name="Klenk H.P."/>
            <person name="Bajic V."/>
            <person name="Stingl U."/>
        </authorList>
    </citation>
    <scope>NUCLEOTIDE SEQUENCE [LARGE SCALE GENOMIC DNA]</scope>
    <source>
        <strain evidence="3">SCGC-AAA259B11</strain>
    </source>
</reference>
<evidence type="ECO:0000256" key="1">
    <source>
        <dbReference type="ARBA" id="ARBA00023004"/>
    </source>
</evidence>
<evidence type="ECO:0000313" key="4">
    <source>
        <dbReference type="Proteomes" id="UP000070184"/>
    </source>
</evidence>
<sequence>MVVEKSGTILRDFYSGDEGRDDSFTRLSEAEKGEVYRITSISDKQEDIQRLLPLNIIPGSKIELVENPSFGALMIRIGEDEIAISRNLASGIMVKSCQKNGRQRYRNRFNDYH</sequence>
<protein>
    <recommendedName>
        <fullName evidence="2">Ferrous iron transporter FeoA-like domain-containing protein</fullName>
    </recommendedName>
</protein>
<dbReference type="PANTHER" id="PTHR43151">
    <property type="entry name" value="FEOA FAMILY PROTEIN"/>
    <property type="match status" value="1"/>
</dbReference>
<dbReference type="AlphaFoldDB" id="A0A133U903"/>
<dbReference type="SMART" id="SM00899">
    <property type="entry name" value="FeoA"/>
    <property type="match status" value="1"/>
</dbReference>
<keyword evidence="1" id="KW-0408">Iron</keyword>
<keyword evidence="4" id="KW-1185">Reference proteome</keyword>
<dbReference type="InterPro" id="IPR038157">
    <property type="entry name" value="FeoA_core_dom"/>
</dbReference>
<feature type="domain" description="Ferrous iron transporter FeoA-like" evidence="2">
    <location>
        <begin position="25"/>
        <end position="96"/>
    </location>
</feature>
<name>A0A133U903_9EURY</name>
<dbReference type="Proteomes" id="UP000070184">
    <property type="component" value="Unassembled WGS sequence"/>
</dbReference>
<dbReference type="GO" id="GO:0046914">
    <property type="term" value="F:transition metal ion binding"/>
    <property type="evidence" value="ECO:0007669"/>
    <property type="project" value="InterPro"/>
</dbReference>
<dbReference type="SUPFAM" id="SSF50037">
    <property type="entry name" value="C-terminal domain of transcriptional repressors"/>
    <property type="match status" value="1"/>
</dbReference>
<dbReference type="InterPro" id="IPR007167">
    <property type="entry name" value="Fe-transptr_FeoA-like"/>
</dbReference>
<gene>
    <name evidence="3" type="ORF">AKJ61_00065</name>
</gene>
<dbReference type="EMBL" id="LHXK01000001">
    <property type="protein sequence ID" value="KXA90672.1"/>
    <property type="molecule type" value="Genomic_DNA"/>
</dbReference>
<dbReference type="InterPro" id="IPR008988">
    <property type="entry name" value="Transcriptional_repressor_C"/>
</dbReference>
<dbReference type="PANTHER" id="PTHR43151:SF1">
    <property type="entry name" value="SSR2333 PROTEIN"/>
    <property type="match status" value="1"/>
</dbReference>
<dbReference type="InterPro" id="IPR053184">
    <property type="entry name" value="FeoA-like"/>
</dbReference>
<comment type="caution">
    <text evidence="3">The sequence shown here is derived from an EMBL/GenBank/DDBJ whole genome shotgun (WGS) entry which is preliminary data.</text>
</comment>
<evidence type="ECO:0000259" key="2">
    <source>
        <dbReference type="SMART" id="SM00899"/>
    </source>
</evidence>